<reference evidence="10" key="1">
    <citation type="journal article" date="2019" name="G3 (Bethesda)">
        <title>Genome Assemblies of Two Rare Opportunistic Yeast Pathogens: Diutina rugosa (syn. Candida rugosa) and Trichomonascus ciferrii (syn. Candida ciferrii).</title>
        <authorList>
            <person name="Mixao V."/>
            <person name="Saus E."/>
            <person name="Hansen A.P."/>
            <person name="Lass-Florl C."/>
            <person name="Gabaldon T."/>
        </authorList>
    </citation>
    <scope>NUCLEOTIDE SEQUENCE</scope>
    <source>
        <strain evidence="10">CBS 4856</strain>
    </source>
</reference>
<keyword evidence="3" id="KW-0808">Transferase</keyword>
<dbReference type="Pfam" id="PF03142">
    <property type="entry name" value="Chitin_synth_2"/>
    <property type="match status" value="1"/>
</dbReference>
<sequence>MRLVINEFFFSTVMLPSVVVYLGYLIYKIASHDGSLPIISIILIAAVYGLQMLVFILRRQWQHIGWMIIYILAYPVHGFLLPIYSFWNMDNFSWGNTRVVVDMKDGRQQVLEAKDKTQLEGEPEDYVKFETWEAYAVRNGLPGSERPIIFDDRKGKLINQAYDDANGYDMQELTPYGKSIYDDQMTMRTGTLQGGIGIGGEASGAGGMSLYSTPREDYRQSRPFSGFSVDMNRASTPMSGYTGGRPGQFGAIPANRVSQRLSYLGLSPSEPQLGSPYANNEDVPPVPQLSDPYEGTRDQAIQETIRQVLQEADLENMTKRQLREKVEDILGVEFTGERLFTVDRLIDEELERMEDEEEADSQPLRQSPEAESNYENTPDARGSSSPSLIEREDAQPHNQHNTTVNTQHDEDMK</sequence>
<evidence type="ECO:0000256" key="2">
    <source>
        <dbReference type="ARBA" id="ARBA00022475"/>
    </source>
</evidence>
<organism evidence="10 11">
    <name type="scientific">Trichomonascus ciferrii</name>
    <dbReference type="NCBI Taxonomy" id="44093"/>
    <lineage>
        <taxon>Eukaryota</taxon>
        <taxon>Fungi</taxon>
        <taxon>Dikarya</taxon>
        <taxon>Ascomycota</taxon>
        <taxon>Saccharomycotina</taxon>
        <taxon>Dipodascomycetes</taxon>
        <taxon>Dipodascales</taxon>
        <taxon>Trichomonascaceae</taxon>
        <taxon>Trichomonascus</taxon>
        <taxon>Trichomonascus ciferrii complex</taxon>
    </lineage>
</organism>
<protein>
    <recommendedName>
        <fullName evidence="9">DEK-C domain-containing protein</fullName>
    </recommendedName>
</protein>
<feature type="region of interest" description="Disordered" evidence="7">
    <location>
        <begin position="352"/>
        <end position="413"/>
    </location>
</feature>
<keyword evidence="6" id="KW-0325">Glycoprotein</keyword>
<dbReference type="Proteomes" id="UP000761534">
    <property type="component" value="Unassembled WGS sequence"/>
</dbReference>
<dbReference type="GO" id="GO:0031505">
    <property type="term" value="P:fungal-type cell wall organization"/>
    <property type="evidence" value="ECO:0007669"/>
    <property type="project" value="TreeGrafter"/>
</dbReference>
<evidence type="ECO:0000256" key="3">
    <source>
        <dbReference type="ARBA" id="ARBA00022679"/>
    </source>
</evidence>
<dbReference type="AlphaFoldDB" id="A0A642VE79"/>
<keyword evidence="2" id="KW-1003">Cell membrane</keyword>
<dbReference type="OrthoDB" id="370884at2759"/>
<evidence type="ECO:0000313" key="11">
    <source>
        <dbReference type="Proteomes" id="UP000761534"/>
    </source>
</evidence>
<keyword evidence="8" id="KW-1133">Transmembrane helix</keyword>
<dbReference type="InterPro" id="IPR014876">
    <property type="entry name" value="DEK_C"/>
</dbReference>
<comment type="subcellular location">
    <subcellularLocation>
        <location evidence="1">Cell membrane</location>
        <topology evidence="1">Multi-pass membrane protein</topology>
    </subcellularLocation>
</comment>
<evidence type="ECO:0000256" key="5">
    <source>
        <dbReference type="ARBA" id="ARBA00023136"/>
    </source>
</evidence>
<feature type="compositionally biased region" description="Polar residues" evidence="7">
    <location>
        <begin position="396"/>
        <end position="406"/>
    </location>
</feature>
<dbReference type="GO" id="GO:0006031">
    <property type="term" value="P:chitin biosynthetic process"/>
    <property type="evidence" value="ECO:0007669"/>
    <property type="project" value="TreeGrafter"/>
</dbReference>
<feature type="domain" description="DEK-C" evidence="9">
    <location>
        <begin position="295"/>
        <end position="351"/>
    </location>
</feature>
<evidence type="ECO:0000256" key="4">
    <source>
        <dbReference type="ARBA" id="ARBA00022692"/>
    </source>
</evidence>
<dbReference type="EMBL" id="SWFS01000014">
    <property type="protein sequence ID" value="KAA8917695.1"/>
    <property type="molecule type" value="Genomic_DNA"/>
</dbReference>
<dbReference type="VEuPathDB" id="FungiDB:TRICI_000134"/>
<dbReference type="GO" id="GO:0004100">
    <property type="term" value="F:chitin synthase activity"/>
    <property type="evidence" value="ECO:0007669"/>
    <property type="project" value="InterPro"/>
</dbReference>
<dbReference type="SUPFAM" id="SSF109715">
    <property type="entry name" value="DEK C-terminal domain"/>
    <property type="match status" value="1"/>
</dbReference>
<feature type="compositionally biased region" description="Polar residues" evidence="7">
    <location>
        <begin position="363"/>
        <end position="387"/>
    </location>
</feature>
<evidence type="ECO:0000259" key="9">
    <source>
        <dbReference type="PROSITE" id="PS51998"/>
    </source>
</evidence>
<dbReference type="PANTHER" id="PTHR22914">
    <property type="entry name" value="CHITIN SYNTHASE"/>
    <property type="match status" value="1"/>
</dbReference>
<accession>A0A642VE79</accession>
<keyword evidence="11" id="KW-1185">Reference proteome</keyword>
<dbReference type="GO" id="GO:0005886">
    <property type="term" value="C:plasma membrane"/>
    <property type="evidence" value="ECO:0007669"/>
    <property type="project" value="UniProtKB-SubCell"/>
</dbReference>
<dbReference type="Gene3D" id="1.10.10.60">
    <property type="entry name" value="Homeodomain-like"/>
    <property type="match status" value="1"/>
</dbReference>
<feature type="transmembrane region" description="Helical" evidence="8">
    <location>
        <begin position="7"/>
        <end position="26"/>
    </location>
</feature>
<evidence type="ECO:0000256" key="6">
    <source>
        <dbReference type="ARBA" id="ARBA00023180"/>
    </source>
</evidence>
<keyword evidence="4 8" id="KW-0812">Transmembrane</keyword>
<dbReference type="GO" id="GO:0030428">
    <property type="term" value="C:cell septum"/>
    <property type="evidence" value="ECO:0007669"/>
    <property type="project" value="TreeGrafter"/>
</dbReference>
<evidence type="ECO:0000256" key="7">
    <source>
        <dbReference type="SAM" id="MobiDB-lite"/>
    </source>
</evidence>
<feature type="transmembrane region" description="Helical" evidence="8">
    <location>
        <begin position="64"/>
        <end position="87"/>
    </location>
</feature>
<feature type="transmembrane region" description="Helical" evidence="8">
    <location>
        <begin position="38"/>
        <end position="57"/>
    </location>
</feature>
<name>A0A642VE79_9ASCO</name>
<gene>
    <name evidence="10" type="ORF">TRICI_000134</name>
</gene>
<dbReference type="InterPro" id="IPR004835">
    <property type="entry name" value="Chitin_synth"/>
</dbReference>
<dbReference type="PROSITE" id="PS51998">
    <property type="entry name" value="DEK_C"/>
    <property type="match status" value="1"/>
</dbReference>
<evidence type="ECO:0000256" key="8">
    <source>
        <dbReference type="SAM" id="Phobius"/>
    </source>
</evidence>
<keyword evidence="5 8" id="KW-0472">Membrane</keyword>
<evidence type="ECO:0000313" key="10">
    <source>
        <dbReference type="EMBL" id="KAA8917695.1"/>
    </source>
</evidence>
<proteinExistence type="predicted"/>
<evidence type="ECO:0000256" key="1">
    <source>
        <dbReference type="ARBA" id="ARBA00004651"/>
    </source>
</evidence>
<dbReference type="PANTHER" id="PTHR22914:SF13">
    <property type="entry name" value="CHITIN SYNTHASE"/>
    <property type="match status" value="1"/>
</dbReference>
<comment type="caution">
    <text evidence="10">The sequence shown here is derived from an EMBL/GenBank/DDBJ whole genome shotgun (WGS) entry which is preliminary data.</text>
</comment>
<dbReference type="Pfam" id="PF08766">
    <property type="entry name" value="DEK_C"/>
    <property type="match status" value="1"/>
</dbReference>